<dbReference type="Proteomes" id="UP001430804">
    <property type="component" value="Unassembled WGS sequence"/>
</dbReference>
<dbReference type="RefSeq" id="WP_219201221.1">
    <property type="nucleotide sequence ID" value="NZ_JAHWQX010000002.1"/>
</dbReference>
<evidence type="ECO:0000256" key="2">
    <source>
        <dbReference type="HAMAP-Rule" id="MF_00489"/>
    </source>
</evidence>
<evidence type="ECO:0000256" key="1">
    <source>
        <dbReference type="ARBA" id="ARBA00008522"/>
    </source>
</evidence>
<organism evidence="3 4">
    <name type="scientific">Pseudohoeflea coraliihabitans</name>
    <dbReference type="NCBI Taxonomy" id="2860393"/>
    <lineage>
        <taxon>Bacteria</taxon>
        <taxon>Pseudomonadati</taxon>
        <taxon>Pseudomonadota</taxon>
        <taxon>Alphaproteobacteria</taxon>
        <taxon>Hyphomicrobiales</taxon>
        <taxon>Rhizobiaceae</taxon>
        <taxon>Pseudohoeflea</taxon>
    </lineage>
</organism>
<dbReference type="PANTHER" id="PTHR35146:SF1">
    <property type="entry name" value="UPF0178 PROTEIN YAII"/>
    <property type="match status" value="1"/>
</dbReference>
<dbReference type="PANTHER" id="PTHR35146">
    <property type="entry name" value="UPF0178 PROTEIN YAII"/>
    <property type="match status" value="1"/>
</dbReference>
<keyword evidence="4" id="KW-1185">Reference proteome</keyword>
<comment type="caution">
    <text evidence="3">The sequence shown here is derived from an EMBL/GenBank/DDBJ whole genome shotgun (WGS) entry which is preliminary data.</text>
</comment>
<name>A0ABS6WMU7_9HYPH</name>
<dbReference type="InterPro" id="IPR003791">
    <property type="entry name" value="UPF0178"/>
</dbReference>
<evidence type="ECO:0000313" key="4">
    <source>
        <dbReference type="Proteomes" id="UP001430804"/>
    </source>
</evidence>
<dbReference type="Pfam" id="PF02639">
    <property type="entry name" value="DUF188"/>
    <property type="match status" value="1"/>
</dbReference>
<dbReference type="HAMAP" id="MF_00489">
    <property type="entry name" value="UPF0178"/>
    <property type="match status" value="1"/>
</dbReference>
<reference evidence="3" key="1">
    <citation type="submission" date="2021-07" db="EMBL/GenBank/DDBJ databases">
        <title>Pseudohoeflea marina sp. nov. a polyhydroxyalcanoate-producing bacterium.</title>
        <authorList>
            <person name="Zheng W."/>
            <person name="Yu S."/>
            <person name="Huang Y."/>
        </authorList>
    </citation>
    <scope>NUCLEOTIDE SEQUENCE</scope>
    <source>
        <strain evidence="3">DP4N28-3</strain>
    </source>
</reference>
<dbReference type="NCBIfam" id="NF001095">
    <property type="entry name" value="PRK00124.1"/>
    <property type="match status" value="1"/>
</dbReference>
<proteinExistence type="inferred from homology"/>
<comment type="similarity">
    <text evidence="1 2">Belongs to the UPF0178 family.</text>
</comment>
<protein>
    <recommendedName>
        <fullName evidence="2">UPF0178 protein KY465_08395</fullName>
    </recommendedName>
</protein>
<accession>A0ABS6WMU7</accession>
<dbReference type="EMBL" id="JAHWQX010000002">
    <property type="protein sequence ID" value="MBW3097297.1"/>
    <property type="molecule type" value="Genomic_DNA"/>
</dbReference>
<gene>
    <name evidence="3" type="ORF">KY465_08395</name>
</gene>
<evidence type="ECO:0000313" key="3">
    <source>
        <dbReference type="EMBL" id="MBW3097297.1"/>
    </source>
</evidence>
<sequence>MAKPIRILVDADACPVKDEAIRVALRHGLAIIFVANAYLRLEKDPLISLEVVPGNFDAADDRIVELADDRSIVVTTDILLAERCLAKGVGSVLSPKGKAFTQNSIGMAVATRSIMSDLRAGGAQVGGPAPFSRRDRSAFLSALDLAIVQSKRNA</sequence>